<proteinExistence type="inferred from homology"/>
<feature type="chain" id="PRO_5008088798" evidence="3">
    <location>
        <begin position="19"/>
        <end position="241"/>
    </location>
</feature>
<dbReference type="EMBL" id="LRRQ01000107">
    <property type="protein sequence ID" value="OAM89063.1"/>
    <property type="molecule type" value="Genomic_DNA"/>
</dbReference>
<dbReference type="RefSeq" id="WP_068770983.1">
    <property type="nucleotide sequence ID" value="NZ_CP109796.1"/>
</dbReference>
<dbReference type="AlphaFoldDB" id="A0A178IGB1"/>
<evidence type="ECO:0000313" key="5">
    <source>
        <dbReference type="EMBL" id="OAM89063.1"/>
    </source>
</evidence>
<evidence type="ECO:0000313" key="6">
    <source>
        <dbReference type="Proteomes" id="UP000078486"/>
    </source>
</evidence>
<evidence type="ECO:0000259" key="4">
    <source>
        <dbReference type="Pfam" id="PF13472"/>
    </source>
</evidence>
<keyword evidence="3" id="KW-0732">Signal</keyword>
<feature type="signal peptide" evidence="3">
    <location>
        <begin position="1"/>
        <end position="18"/>
    </location>
</feature>
<dbReference type="Proteomes" id="UP000078486">
    <property type="component" value="Unassembled WGS sequence"/>
</dbReference>
<dbReference type="Gene3D" id="3.40.50.1110">
    <property type="entry name" value="SGNH hydrolase"/>
    <property type="match status" value="1"/>
</dbReference>
<dbReference type="InterPro" id="IPR036514">
    <property type="entry name" value="SGNH_hydro_sf"/>
</dbReference>
<organism evidence="5 6">
    <name type="scientific">Termitidicoccus mucosus</name>
    <dbReference type="NCBI Taxonomy" id="1184151"/>
    <lineage>
        <taxon>Bacteria</taxon>
        <taxon>Pseudomonadati</taxon>
        <taxon>Verrucomicrobiota</taxon>
        <taxon>Opitutia</taxon>
        <taxon>Opitutales</taxon>
        <taxon>Opitutaceae</taxon>
        <taxon>Termitidicoccus</taxon>
    </lineage>
</organism>
<dbReference type="GO" id="GO:0016788">
    <property type="term" value="F:hydrolase activity, acting on ester bonds"/>
    <property type="evidence" value="ECO:0007669"/>
    <property type="project" value="UniProtKB-ARBA"/>
</dbReference>
<protein>
    <submittedName>
        <fullName evidence="5">Pectate lyase</fullName>
    </submittedName>
</protein>
<accession>A0A178IGB1</accession>
<dbReference type="InterPro" id="IPR013830">
    <property type="entry name" value="SGNH_hydro"/>
</dbReference>
<dbReference type="Pfam" id="PF13472">
    <property type="entry name" value="Lipase_GDSL_2"/>
    <property type="match status" value="1"/>
</dbReference>
<comment type="caution">
    <text evidence="5">The sequence shown here is derived from an EMBL/GenBank/DDBJ whole genome shotgun (WGS) entry which is preliminary data.</text>
</comment>
<keyword evidence="2" id="KW-0378">Hydrolase</keyword>
<dbReference type="GO" id="GO:0016829">
    <property type="term" value="F:lyase activity"/>
    <property type="evidence" value="ECO:0007669"/>
    <property type="project" value="UniProtKB-KW"/>
</dbReference>
<reference evidence="5 6" key="1">
    <citation type="submission" date="2016-01" db="EMBL/GenBank/DDBJ databases">
        <title>High potential of lignocellulose degradation of a new Verrucomicrobia species.</title>
        <authorList>
            <person name="Wang Y."/>
            <person name="Shi Y."/>
            <person name="Qiu Z."/>
            <person name="Liu S."/>
            <person name="Yang H."/>
        </authorList>
    </citation>
    <scope>NUCLEOTIDE SEQUENCE [LARGE SCALE GENOMIC DNA]</scope>
    <source>
        <strain evidence="5 6">TSB47</strain>
    </source>
</reference>
<dbReference type="CDD" id="cd01821">
    <property type="entry name" value="Rhamnogalacturan_acetylesterase_like"/>
    <property type="match status" value="1"/>
</dbReference>
<sequence length="241" mass="26500">MKKFLLAALLIIPGFMSAATPTPLRIVVIGDSTVCNYPEARPDRGWGQFLEAQFKDGTVKVTNLAAAGRSTKTFIKEGRWKKALAEKPDYVFIQFGHNDSHAPENPESTNAATDYKNYLRRYIDEAHSIGAVPVLVTPMVRRLFNDDGKLKNELQPYADAMKAVGAEKNIAVIDLHAASKELVERLGPAGAAKFANKKGDRTHFNEKGARAMLGLVMQALPVAEPRLATYLKQIPLLPSQQ</sequence>
<dbReference type="STRING" id="1184151.AW736_15050"/>
<keyword evidence="5" id="KW-0456">Lyase</keyword>
<dbReference type="SUPFAM" id="SSF52266">
    <property type="entry name" value="SGNH hydrolase"/>
    <property type="match status" value="1"/>
</dbReference>
<dbReference type="PANTHER" id="PTHR43695">
    <property type="entry name" value="PUTATIVE (AFU_ORTHOLOGUE AFUA_2G17250)-RELATED"/>
    <property type="match status" value="1"/>
</dbReference>
<keyword evidence="6" id="KW-1185">Reference proteome</keyword>
<evidence type="ECO:0000256" key="2">
    <source>
        <dbReference type="ARBA" id="ARBA00022801"/>
    </source>
</evidence>
<gene>
    <name evidence="5" type="ORF">AW736_15050</name>
</gene>
<dbReference type="PANTHER" id="PTHR43695:SF1">
    <property type="entry name" value="RHAMNOGALACTURONAN ACETYLESTERASE"/>
    <property type="match status" value="1"/>
</dbReference>
<evidence type="ECO:0000256" key="3">
    <source>
        <dbReference type="SAM" id="SignalP"/>
    </source>
</evidence>
<feature type="domain" description="SGNH hydrolase-type esterase" evidence="4">
    <location>
        <begin position="28"/>
        <end position="211"/>
    </location>
</feature>
<evidence type="ECO:0000256" key="1">
    <source>
        <dbReference type="ARBA" id="ARBA00008668"/>
    </source>
</evidence>
<comment type="similarity">
    <text evidence="1">Belongs to the 'GDSL' lipolytic enzyme family.</text>
</comment>
<name>A0A178IGB1_9BACT</name>
<dbReference type="InterPro" id="IPR037459">
    <property type="entry name" value="RhgT-like"/>
</dbReference>